<evidence type="ECO:0000313" key="4">
    <source>
        <dbReference type="Proteomes" id="UP000178659"/>
    </source>
</evidence>
<name>A0A1G1VG76_9BACT</name>
<proteinExistence type="predicted"/>
<gene>
    <name evidence="3" type="ORF">A3A77_02315</name>
</gene>
<reference evidence="3 4" key="1">
    <citation type="journal article" date="2016" name="Nat. Commun.">
        <title>Thousands of microbial genomes shed light on interconnected biogeochemical processes in an aquifer system.</title>
        <authorList>
            <person name="Anantharaman K."/>
            <person name="Brown C.T."/>
            <person name="Hug L.A."/>
            <person name="Sharon I."/>
            <person name="Castelle C.J."/>
            <person name="Probst A.J."/>
            <person name="Thomas B.C."/>
            <person name="Singh A."/>
            <person name="Wilkins M.J."/>
            <person name="Karaoz U."/>
            <person name="Brodie E.L."/>
            <person name="Williams K.H."/>
            <person name="Hubbard S.S."/>
            <person name="Banfield J.F."/>
        </authorList>
    </citation>
    <scope>NUCLEOTIDE SEQUENCE [LARGE SCALE GENOMIC DNA]</scope>
</reference>
<evidence type="ECO:0008006" key="5">
    <source>
        <dbReference type="Google" id="ProtNLM"/>
    </source>
</evidence>
<feature type="signal peptide" evidence="2">
    <location>
        <begin position="1"/>
        <end position="27"/>
    </location>
</feature>
<comment type="caution">
    <text evidence="3">The sequence shown here is derived from an EMBL/GenBank/DDBJ whole genome shotgun (WGS) entry which is preliminary data.</text>
</comment>
<organism evidence="3 4">
    <name type="scientific">Candidatus Blackburnbacteria bacterium RIFCSPLOWO2_01_FULL_40_20</name>
    <dbReference type="NCBI Taxonomy" id="1797519"/>
    <lineage>
        <taxon>Bacteria</taxon>
        <taxon>Candidatus Blackburniibacteriota</taxon>
    </lineage>
</organism>
<evidence type="ECO:0000256" key="1">
    <source>
        <dbReference type="SAM" id="MobiDB-lite"/>
    </source>
</evidence>
<evidence type="ECO:0000313" key="3">
    <source>
        <dbReference type="EMBL" id="OGY14286.1"/>
    </source>
</evidence>
<protein>
    <recommendedName>
        <fullName evidence="5">GH26 domain-containing protein</fullName>
    </recommendedName>
</protein>
<sequence>MKSKKKVFLFLSFVVCSLSLVVPAAQATEIDTSPDAVYKKTLELKDESTATDIYSTPAPGAQPVFLGRTKNIKVPSGGETGPNTDSMKFPKLDREYDYYSTKEFQDRILPEELRGQTQFASPPPLQGEIAHVGCGKSTIGDKDTETRVGKSETKFDVPDSYGKTLMITSFFQSIFVPSKDTNLKFSVKAPSASPQPPDYLTECQNDQNGQSLESTSISNTSPKPLSLFGQLISTIRGLIDNLLNGRGSVATDVKVQQIGYIPAEKQFEDQTVGDNGFLNFFKPEERPFSKEGDQVEKVPYKVLGQSQDAEVGYLGMSSYKSGTIDLVRSLLPEELQSQIGEIVAPPSSKGLTYTLDYRNYNKVPSLDKKNEIIRWVKQNPDWSDSLIELYWDQVVQRSVDAKINPAFTLAIWIEESAASSPKVGTWSPFGCFPSGDTDQRVGFSRSLDCFIKFTANEHPNDFTDWAKYFCGPGVTPICANNQFFLDNLKTWYDRISS</sequence>
<dbReference type="Proteomes" id="UP000178659">
    <property type="component" value="Unassembled WGS sequence"/>
</dbReference>
<accession>A0A1G1VG76</accession>
<keyword evidence="2" id="KW-0732">Signal</keyword>
<feature type="compositionally biased region" description="Polar residues" evidence="1">
    <location>
        <begin position="202"/>
        <end position="221"/>
    </location>
</feature>
<feature type="chain" id="PRO_5009581005" description="GH26 domain-containing protein" evidence="2">
    <location>
        <begin position="28"/>
        <end position="497"/>
    </location>
</feature>
<dbReference type="AlphaFoldDB" id="A0A1G1VG76"/>
<evidence type="ECO:0000256" key="2">
    <source>
        <dbReference type="SAM" id="SignalP"/>
    </source>
</evidence>
<feature type="region of interest" description="Disordered" evidence="1">
    <location>
        <begin position="188"/>
        <end position="221"/>
    </location>
</feature>
<dbReference type="EMBL" id="MHCC01000001">
    <property type="protein sequence ID" value="OGY14286.1"/>
    <property type="molecule type" value="Genomic_DNA"/>
</dbReference>